<keyword evidence="7" id="KW-0433">Leucine-rich repeat</keyword>
<dbReference type="Pfam" id="PF00619">
    <property type="entry name" value="CARD"/>
    <property type="match status" value="1"/>
</dbReference>
<dbReference type="Pfam" id="PF13553">
    <property type="entry name" value="FIIND"/>
    <property type="match status" value="2"/>
</dbReference>
<dbReference type="GO" id="GO:0045087">
    <property type="term" value="P:innate immune response"/>
    <property type="evidence" value="ECO:0007669"/>
    <property type="project" value="UniProtKB-KW"/>
</dbReference>
<feature type="region of interest" description="Disordered" evidence="21">
    <location>
        <begin position="65"/>
        <end position="86"/>
    </location>
</feature>
<dbReference type="EMBL" id="JH172199">
    <property type="protein sequence ID" value="EHB13536.1"/>
    <property type="molecule type" value="Genomic_DNA"/>
</dbReference>
<dbReference type="PROSITE" id="PS51450">
    <property type="entry name" value="LRR"/>
    <property type="match status" value="1"/>
</dbReference>
<proteinExistence type="inferred from homology"/>
<dbReference type="InterPro" id="IPR007111">
    <property type="entry name" value="NACHT_NTPase"/>
</dbReference>
<evidence type="ECO:0000256" key="9">
    <source>
        <dbReference type="ARBA" id="ARBA00022737"/>
    </source>
</evidence>
<dbReference type="Pfam" id="PF17779">
    <property type="entry name" value="WHD_NOD2"/>
    <property type="match status" value="1"/>
</dbReference>
<dbReference type="GO" id="GO:0006954">
    <property type="term" value="P:inflammatory response"/>
    <property type="evidence" value="ECO:0007669"/>
    <property type="project" value="UniProtKB-KW"/>
</dbReference>
<dbReference type="CDD" id="cd08330">
    <property type="entry name" value="CARD_ASC_NALP1"/>
    <property type="match status" value="1"/>
</dbReference>
<evidence type="ECO:0000313" key="26">
    <source>
        <dbReference type="Proteomes" id="UP000006813"/>
    </source>
</evidence>
<gene>
    <name evidence="25" type="ORF">GW7_04593</name>
</gene>
<dbReference type="PROSITE" id="PS51830">
    <property type="entry name" value="FIIND"/>
    <property type="match status" value="1"/>
</dbReference>
<dbReference type="InterPro" id="IPR032675">
    <property type="entry name" value="LRR_dom_sf"/>
</dbReference>
<evidence type="ECO:0000256" key="14">
    <source>
        <dbReference type="ARBA" id="ARBA00022859"/>
    </source>
</evidence>
<evidence type="ECO:0000256" key="16">
    <source>
        <dbReference type="ARBA" id="ARBA00023233"/>
    </source>
</evidence>
<dbReference type="PANTHER" id="PTHR46985:SF3">
    <property type="entry name" value="NACHT, LRR AND PYD DOMAINS-CONTAINING PROTEIN 1"/>
    <property type="match status" value="1"/>
</dbReference>
<dbReference type="InterPro" id="IPR011029">
    <property type="entry name" value="DEATH-like_dom_sf"/>
</dbReference>
<keyword evidence="13" id="KW-0832">Ubl conjugation</keyword>
<comment type="similarity">
    <text evidence="3">Belongs to the NLRP family.</text>
</comment>
<keyword evidence="6" id="KW-1210">Necrosis</keyword>
<reference evidence="25 26" key="1">
    <citation type="journal article" date="2011" name="Nature">
        <title>Genome sequencing reveals insights into physiology and longevity of the naked mole rat.</title>
        <authorList>
            <person name="Kim E.B."/>
            <person name="Fang X."/>
            <person name="Fushan A.A."/>
            <person name="Huang Z."/>
            <person name="Lobanov A.V."/>
            <person name="Han L."/>
            <person name="Marino S.M."/>
            <person name="Sun X."/>
            <person name="Turanov A.A."/>
            <person name="Yang P."/>
            <person name="Yim S.H."/>
            <person name="Zhao X."/>
            <person name="Kasaikina M.V."/>
            <person name="Stoletzki N."/>
            <person name="Peng C."/>
            <person name="Polak P."/>
            <person name="Xiong Z."/>
            <person name="Kiezun A."/>
            <person name="Zhu Y."/>
            <person name="Chen Y."/>
            <person name="Kryukov G.V."/>
            <person name="Zhang Q."/>
            <person name="Peshkin L."/>
            <person name="Yang L."/>
            <person name="Bronson R.T."/>
            <person name="Buffenstein R."/>
            <person name="Wang B."/>
            <person name="Han C."/>
            <person name="Li Q."/>
            <person name="Chen L."/>
            <person name="Zhao W."/>
            <person name="Sunyaev S.R."/>
            <person name="Park T.J."/>
            <person name="Zhang G."/>
            <person name="Wang J."/>
            <person name="Gladyshev V.N."/>
        </authorList>
    </citation>
    <scope>NUCLEOTIDE SEQUENCE [LARGE SCALE GENOMIC DNA]</scope>
</reference>
<dbReference type="InterPro" id="IPR001315">
    <property type="entry name" value="CARD"/>
</dbReference>
<comment type="subunit">
    <text evidence="19">Interacts with the C-terminal part of Nlrp1a (NACHT, LRR and PYD domains-containing protein 1a, C-terminus) in absence of pathogens and other damage-associated signals.</text>
</comment>
<evidence type="ECO:0000256" key="21">
    <source>
        <dbReference type="SAM" id="MobiDB-lite"/>
    </source>
</evidence>
<dbReference type="InterPro" id="IPR033516">
    <property type="entry name" value="CARD8/ASC/NALP1_CARD"/>
</dbReference>
<evidence type="ECO:0000256" key="3">
    <source>
        <dbReference type="ARBA" id="ARBA00008665"/>
    </source>
</evidence>
<dbReference type="InterPro" id="IPR027417">
    <property type="entry name" value="P-loop_NTPase"/>
</dbReference>
<keyword evidence="10" id="KW-0547">Nucleotide-binding</keyword>
<dbReference type="Pfam" id="PF05729">
    <property type="entry name" value="NACHT"/>
    <property type="match status" value="1"/>
</dbReference>
<feature type="compositionally biased region" description="Polar residues" evidence="21">
    <location>
        <begin position="65"/>
        <end position="81"/>
    </location>
</feature>
<organism evidence="25 26">
    <name type="scientific">Heterocephalus glaber</name>
    <name type="common">Naked mole rat</name>
    <dbReference type="NCBI Taxonomy" id="10181"/>
    <lineage>
        <taxon>Eukaryota</taxon>
        <taxon>Metazoa</taxon>
        <taxon>Chordata</taxon>
        <taxon>Craniata</taxon>
        <taxon>Vertebrata</taxon>
        <taxon>Euteleostomi</taxon>
        <taxon>Mammalia</taxon>
        <taxon>Eutheria</taxon>
        <taxon>Euarchontoglires</taxon>
        <taxon>Glires</taxon>
        <taxon>Rodentia</taxon>
        <taxon>Hystricomorpha</taxon>
        <taxon>Bathyergidae</taxon>
        <taxon>Heterocephalus</taxon>
    </lineage>
</organism>
<feature type="domain" description="FIIND" evidence="24">
    <location>
        <begin position="910"/>
        <end position="1237"/>
    </location>
</feature>
<dbReference type="Gene3D" id="1.10.533.10">
    <property type="entry name" value="Death Domain, Fas"/>
    <property type="match status" value="1"/>
</dbReference>
<dbReference type="PRINTS" id="PR00364">
    <property type="entry name" value="DISEASERSIST"/>
</dbReference>
<dbReference type="FunCoup" id="G5BW75">
    <property type="interactions" value="576"/>
</dbReference>
<evidence type="ECO:0000256" key="1">
    <source>
        <dbReference type="ARBA" id="ARBA00004110"/>
    </source>
</evidence>
<dbReference type="GO" id="GO:0006508">
    <property type="term" value="P:proteolysis"/>
    <property type="evidence" value="ECO:0007669"/>
    <property type="project" value="UniProtKB-KW"/>
</dbReference>
<keyword evidence="8" id="KW-0645">Protease</keyword>
<dbReference type="Pfam" id="PF23679">
    <property type="entry name" value="UPA-FIIND"/>
    <property type="match status" value="1"/>
</dbReference>
<dbReference type="SMART" id="SM00368">
    <property type="entry name" value="LRR_RI"/>
    <property type="match status" value="3"/>
</dbReference>
<dbReference type="FunFam" id="3.40.50.300:FF:000897">
    <property type="entry name" value="NLR family pyrin domain containing 1"/>
    <property type="match status" value="1"/>
</dbReference>
<evidence type="ECO:0000256" key="20">
    <source>
        <dbReference type="ARBA" id="ARBA00029394"/>
    </source>
</evidence>
<dbReference type="GO" id="GO:0008233">
    <property type="term" value="F:peptidase activity"/>
    <property type="evidence" value="ECO:0007669"/>
    <property type="project" value="UniProtKB-KW"/>
</dbReference>
<keyword evidence="9" id="KW-0677">Repeat</keyword>
<dbReference type="InterPro" id="IPR041267">
    <property type="entry name" value="NLRP_HD2"/>
</dbReference>
<evidence type="ECO:0000256" key="19">
    <source>
        <dbReference type="ARBA" id="ARBA00024369"/>
    </source>
</evidence>
<dbReference type="FunFam" id="1.10.533.10:FF:000013">
    <property type="entry name" value="Apoptosis-associated speck-like protein containing a CARD"/>
    <property type="match status" value="1"/>
</dbReference>
<evidence type="ECO:0000256" key="2">
    <source>
        <dbReference type="ARBA" id="ARBA00004123"/>
    </source>
</evidence>
<evidence type="ECO:0000256" key="11">
    <source>
        <dbReference type="ARBA" id="ARBA00022801"/>
    </source>
</evidence>
<dbReference type="GO" id="GO:0012501">
    <property type="term" value="P:programmed cell death"/>
    <property type="evidence" value="ECO:0007669"/>
    <property type="project" value="UniProtKB-KW"/>
</dbReference>
<comment type="function">
    <text evidence="20">Constitutes the precursor of the Nlrp1a inflammasome, which mediates autoproteolytic processing within the FIIND domain to generate the N-terminal and C-terminal parts, which are associated non-covalently in absence of pathogens and other damage-associated signals.</text>
</comment>
<dbReference type="Proteomes" id="UP000006813">
    <property type="component" value="Unassembled WGS sequence"/>
</dbReference>
<evidence type="ECO:0000256" key="15">
    <source>
        <dbReference type="ARBA" id="ARBA00023198"/>
    </source>
</evidence>
<evidence type="ECO:0000259" key="23">
    <source>
        <dbReference type="PROSITE" id="PS50837"/>
    </source>
</evidence>
<evidence type="ECO:0000256" key="13">
    <source>
        <dbReference type="ARBA" id="ARBA00022843"/>
    </source>
</evidence>
<keyword evidence="14" id="KW-0391">Immunity</keyword>
<dbReference type="GO" id="GO:0042981">
    <property type="term" value="P:regulation of apoptotic process"/>
    <property type="evidence" value="ECO:0007669"/>
    <property type="project" value="InterPro"/>
</dbReference>
<dbReference type="SUPFAM" id="SSF47986">
    <property type="entry name" value="DEATH domain"/>
    <property type="match status" value="1"/>
</dbReference>
<evidence type="ECO:0000256" key="10">
    <source>
        <dbReference type="ARBA" id="ARBA00022741"/>
    </source>
</evidence>
<name>G5BW75_HETGA</name>
<dbReference type="InterPro" id="IPR051249">
    <property type="entry name" value="NLRP_Inflammasome"/>
</dbReference>
<accession>G5BW75</accession>
<evidence type="ECO:0000256" key="12">
    <source>
        <dbReference type="ARBA" id="ARBA00022840"/>
    </source>
</evidence>
<evidence type="ECO:0000259" key="24">
    <source>
        <dbReference type="PROSITE" id="PS51830"/>
    </source>
</evidence>
<evidence type="ECO:0000256" key="8">
    <source>
        <dbReference type="ARBA" id="ARBA00022670"/>
    </source>
</evidence>
<feature type="region of interest" description="Disordered" evidence="21">
    <location>
        <begin position="852"/>
        <end position="901"/>
    </location>
</feature>
<keyword evidence="4" id="KW-0963">Cytoplasm</keyword>
<keyword evidence="11" id="KW-0378">Hydrolase</keyword>
<dbReference type="STRING" id="10181.G5BW75"/>
<keyword evidence="17" id="KW-0539">Nucleus</keyword>
<feature type="domain" description="NACHT" evidence="23">
    <location>
        <begin position="325"/>
        <end position="634"/>
    </location>
</feature>
<dbReference type="PROSITE" id="PS50209">
    <property type="entry name" value="CARD"/>
    <property type="match status" value="1"/>
</dbReference>
<keyword evidence="12" id="KW-0067">ATP-binding</keyword>
<dbReference type="GO" id="GO:0061702">
    <property type="term" value="C:canonical inflammasome complex"/>
    <property type="evidence" value="ECO:0007669"/>
    <property type="project" value="UniProtKB-SubCell"/>
</dbReference>
<feature type="region of interest" description="Disordered" evidence="21">
    <location>
        <begin position="154"/>
        <end position="239"/>
    </location>
</feature>
<keyword evidence="5" id="KW-0399">Innate immunity</keyword>
<comment type="function">
    <text evidence="18">Constitutes the active part of the Nlrp1a inflammasome. In absence of pathogens and other damage-associated signals, interacts with the N-terminal part of Nlrp1a (NACHT, LRR and PYD domains-containing protein 1a, N-terminus), preventing activation of the Nlrp1a inflammasome. In response to pathogen-associated signals, the N-terminal part of Nlrp1a is degraded by the proteasome, releasing this form, which polymerizes to form the Nlrp1a inflammasome complex: the Nlrp1a inflammasome complex then directly recruits pro-caspase-1 (proCASP1) and promotes caspase-1 (CASP1) activation, leading to gasdermin-D (GSDMD) cleavage and subsequent pyroptosis.</text>
</comment>
<keyword evidence="15" id="KW-0395">Inflammatory response</keyword>
<dbReference type="SUPFAM" id="SSF52047">
    <property type="entry name" value="RNI-like"/>
    <property type="match status" value="1"/>
</dbReference>
<dbReference type="InterPro" id="IPR025307">
    <property type="entry name" value="FIIND_dom"/>
</dbReference>
<dbReference type="PANTHER" id="PTHR46985">
    <property type="entry name" value="NACHT, LRR AND PYD DOMAINS-CONTAINING PROTEIN 1"/>
    <property type="match status" value="1"/>
</dbReference>
<dbReference type="GO" id="GO:0005524">
    <property type="term" value="F:ATP binding"/>
    <property type="evidence" value="ECO:0007669"/>
    <property type="project" value="UniProtKB-KW"/>
</dbReference>
<dbReference type="InterPro" id="IPR001611">
    <property type="entry name" value="Leu-rich_rpt"/>
</dbReference>
<dbReference type="Pfam" id="PF17776">
    <property type="entry name" value="NLRC4_HD2"/>
    <property type="match status" value="1"/>
</dbReference>
<comment type="subcellular location">
    <subcellularLocation>
        <location evidence="1">Inflammasome</location>
    </subcellularLocation>
    <subcellularLocation>
        <location evidence="2">Nucleus</location>
    </subcellularLocation>
</comment>
<keyword evidence="16" id="KW-1271">Inflammasome</keyword>
<evidence type="ECO:0000259" key="22">
    <source>
        <dbReference type="PROSITE" id="PS50209"/>
    </source>
</evidence>
<evidence type="ECO:0000256" key="17">
    <source>
        <dbReference type="ARBA" id="ARBA00023242"/>
    </source>
</evidence>
<dbReference type="InterPro" id="IPR041075">
    <property type="entry name" value="NOD1/2_WH"/>
</dbReference>
<dbReference type="SUPFAM" id="SSF52540">
    <property type="entry name" value="P-loop containing nucleoside triphosphate hydrolases"/>
    <property type="match status" value="1"/>
</dbReference>
<evidence type="ECO:0000256" key="7">
    <source>
        <dbReference type="ARBA" id="ARBA00022614"/>
    </source>
</evidence>
<evidence type="ECO:0000256" key="18">
    <source>
        <dbReference type="ARBA" id="ARBA00024315"/>
    </source>
</evidence>
<evidence type="ECO:0000256" key="5">
    <source>
        <dbReference type="ARBA" id="ARBA00022588"/>
    </source>
</evidence>
<dbReference type="Gene3D" id="3.80.10.10">
    <property type="entry name" value="Ribonuclease Inhibitor"/>
    <property type="match status" value="1"/>
</dbReference>
<dbReference type="Pfam" id="PF13516">
    <property type="entry name" value="LRR_6"/>
    <property type="match status" value="2"/>
</dbReference>
<evidence type="ECO:0000313" key="25">
    <source>
        <dbReference type="EMBL" id="EHB13536.1"/>
    </source>
</evidence>
<evidence type="ECO:0000256" key="6">
    <source>
        <dbReference type="ARBA" id="ARBA00022590"/>
    </source>
</evidence>
<dbReference type="PROSITE" id="PS50837">
    <property type="entry name" value="NACHT"/>
    <property type="match status" value="1"/>
</dbReference>
<sequence>MEIPVLCLSDAFCLPPTHPQPPMDIPKPPLPGRGMAIKVQLQLAYYLELLKKEELKEFHLQLGNTAPLGSSSETTPASSKKPSGKALVAENVELQTCDLDLHSGKQMHFSVCAQDTKPPFWMAGHGFSYFGSPSTPNMTSPSWPTSTAVLELTGPESLENPLNSDRRILTGLSDMSGHPMRENPSYQALPSSPDHESPNQESPNPPTATAMLGSWEPPLHTDPEPSNQRAPGTRGMTAKTTGKYCTETRRYQDQKTENPCPTQSWKNEVLHQKFTQLLLLQKCHLRGQEPLVRESRHHGTVKEQGHLIEIQDLFCPGPGTQAEPHTVTLYGAAGIGKSTLARQVRVAWEQGQLYKDHFQHVFYFSCKELARCKVMSLAELIAKGWSDSAAPIEQILSQPEQLLFILDGVDEPKWVLENPNSELCLHWSQPLAIPALLGSLLRKTVLPGASFLITTRTTALHKLIPSLKQPCWVEVLGFSESRRKEYFYKYFSDERQAIRAFSLVESNPELLTLCLVPWVCWLVCTCLKQQMEQGEEQPLTSQTTTALCLHYLSQVLLTQDLSPPLRSLCSLAAEGIWQRKTLFSADDLRMRGLEGDVIITFLKMDVLQEHPGTLSYSFTHQCFQEFFAAVSCVLGDEEERGEHPGNLRVMEKLLEVYGRHNLFGAPTMYFLFGLLSDQGARVLENIFTRKLPAEQKWELLQSTWNPLTNNSWKVLFSILKDTGSLKELDLSGNPLSLSAMQSLCESLRHPRCHLKTLWLVSCGLTSKCCQDLASVLSGNSSLTELDLQQNDLGTNGAQLLCQGLRHPACQLTLLCLDHILLSEEMKEELRALKEEKPQLLVCSRWKPRVMIPTEGRNGGEMGTSTSSLKRQRPQSEEGSPQLPQMEPFFLPSPSPLGHQHTEPLGTEDDFHGPTGPVLTEVIDKERNLYRVRFPMAGSYHWPNTGLGLAVRKAVTIEIKFCAWDQFLGTCSTLGWWQDLSLTLKLSMELWLLCTSLTLWLSKGANFVTDKAFKEFLRTVVVLIVPAEFRDFGDSGTSPLFNFSACAMREGTVDISLFQVAHFKEEGMILEKPTRVEPHYTVLENPSFSPMGVLLKIIPAVRRFICITSTTLLYHHIHAEEVTFHLYLIPSDCTIRKAIDDEEKKFKFVQIHKPPPMDSLYIGTRYTVSGSRKLEIIPKELELCYRSPCEPQLFSEIYVANFGSGIQLQIRNKKDETLIWEALLKPGSPSPPNALALLHFIDQHREQLVAQVTSVDPVLDKLHGQVLSEEQYESVRAEATKPGQMRKLFGFSRSWNRACKDKVYQALKEAHPHLVMELWEKWGGGMGGL</sequence>
<feature type="domain" description="CARD" evidence="22">
    <location>
        <begin position="1238"/>
        <end position="1321"/>
    </location>
</feature>
<dbReference type="Gene3D" id="3.40.50.300">
    <property type="entry name" value="P-loop containing nucleotide triphosphate hydrolases"/>
    <property type="match status" value="1"/>
</dbReference>
<protein>
    <submittedName>
        <fullName evidence="25">NACHT, LRR and PYD domains-containing protein 1</fullName>
    </submittedName>
</protein>
<dbReference type="GO" id="GO:0005634">
    <property type="term" value="C:nucleus"/>
    <property type="evidence" value="ECO:0007669"/>
    <property type="project" value="UniProtKB-SubCell"/>
</dbReference>
<evidence type="ECO:0000256" key="4">
    <source>
        <dbReference type="ARBA" id="ARBA00022490"/>
    </source>
</evidence>
<dbReference type="InParanoid" id="G5BW75"/>